<dbReference type="Proteomes" id="UP000594014">
    <property type="component" value="Chromosome"/>
</dbReference>
<sequence>MRFVFAPDSFKGSFTSREIIDCLTRYAEKYFPEAELVGIPMADGGEGTVEALISSLGGVKEDVKVVGPMGVETKAVIGYLHDGKTAVLEMAQASGLALAGRNNDPLKATSYGTGQMIRHALDRGVENIVIGIGGSATNDGGMGAMTALGVTFLDSRGRTLTGCGENLGKVAAVEPGNLLIRASEARISVICDVTNPLLGENGATYVYGPQKGVRKDELKALDTAMEHYIQQVECRLGRALRQLPGAGAAGGMGAALSGFLNAELKPGIEVILDLAGFDRIAQSASLVITGEGRIDRQSLEFGKVPFGVMKRCKPHGVPVLILAGSMGREANSVLESKQVSIMTSVNDVMTIEEAMENSEELLESAVERLFLMLKIGHNLR</sequence>
<proteinExistence type="predicted"/>
<name>A0ACD1AF58_9FIRM</name>
<keyword evidence="2" id="KW-1185">Reference proteome</keyword>
<gene>
    <name evidence="1" type="ORF">FRZ06_18015</name>
</gene>
<keyword evidence="1" id="KW-0418">Kinase</keyword>
<accession>A0ACD1AF58</accession>
<protein>
    <submittedName>
        <fullName evidence="1">Glycerate kinase</fullName>
    </submittedName>
</protein>
<reference evidence="1" key="1">
    <citation type="submission" date="2019-08" db="EMBL/GenBank/DDBJ databases">
        <title>Genome sequence of Clostridiales bacterium MT110.</title>
        <authorList>
            <person name="Cao J."/>
        </authorList>
    </citation>
    <scope>NUCLEOTIDE SEQUENCE</scope>
    <source>
        <strain evidence="1">MT110</strain>
    </source>
</reference>
<evidence type="ECO:0000313" key="2">
    <source>
        <dbReference type="Proteomes" id="UP000594014"/>
    </source>
</evidence>
<organism evidence="1 2">
    <name type="scientific">Anoxybacterium hadale</name>
    <dbReference type="NCBI Taxonomy" id="3408580"/>
    <lineage>
        <taxon>Bacteria</taxon>
        <taxon>Bacillati</taxon>
        <taxon>Bacillota</taxon>
        <taxon>Clostridia</taxon>
        <taxon>Peptostreptococcales</taxon>
        <taxon>Anaerovoracaceae</taxon>
        <taxon>Anoxybacterium</taxon>
    </lineage>
</organism>
<evidence type="ECO:0000313" key="1">
    <source>
        <dbReference type="EMBL" id="QOX65105.1"/>
    </source>
</evidence>
<keyword evidence="1" id="KW-0808">Transferase</keyword>
<dbReference type="EMBL" id="CP042469">
    <property type="protein sequence ID" value="QOX65105.1"/>
    <property type="molecule type" value="Genomic_DNA"/>
</dbReference>